<accession>A0ABR0USN0</accession>
<organism evidence="7 8">
    <name type="scientific">Rehmannia glutinosa</name>
    <name type="common">Chinese foxglove</name>
    <dbReference type="NCBI Taxonomy" id="99300"/>
    <lineage>
        <taxon>Eukaryota</taxon>
        <taxon>Viridiplantae</taxon>
        <taxon>Streptophyta</taxon>
        <taxon>Embryophyta</taxon>
        <taxon>Tracheophyta</taxon>
        <taxon>Spermatophyta</taxon>
        <taxon>Magnoliopsida</taxon>
        <taxon>eudicotyledons</taxon>
        <taxon>Gunneridae</taxon>
        <taxon>Pentapetalae</taxon>
        <taxon>asterids</taxon>
        <taxon>lamiids</taxon>
        <taxon>Lamiales</taxon>
        <taxon>Orobanchaceae</taxon>
        <taxon>Rehmannieae</taxon>
        <taxon>Rehmannia</taxon>
    </lineage>
</organism>
<keyword evidence="3" id="KW-0131">Cell cycle</keyword>
<proteinExistence type="inferred from homology"/>
<dbReference type="EMBL" id="JABTTQ020002251">
    <property type="protein sequence ID" value="KAK6125253.1"/>
    <property type="molecule type" value="Genomic_DNA"/>
</dbReference>
<keyword evidence="2 4" id="KW-0195">Cyclin</keyword>
<feature type="domain" description="Cyclin C-terminal" evidence="6">
    <location>
        <begin position="172"/>
        <end position="295"/>
    </location>
</feature>
<dbReference type="Gene3D" id="1.10.472.10">
    <property type="entry name" value="Cyclin-like"/>
    <property type="match status" value="2"/>
</dbReference>
<dbReference type="Pfam" id="PF02984">
    <property type="entry name" value="Cyclin_C"/>
    <property type="match status" value="1"/>
</dbReference>
<dbReference type="SMART" id="SM01332">
    <property type="entry name" value="Cyclin_C"/>
    <property type="match status" value="1"/>
</dbReference>
<evidence type="ECO:0000259" key="6">
    <source>
        <dbReference type="SMART" id="SM01332"/>
    </source>
</evidence>
<comment type="caution">
    <text evidence="7">The sequence shown here is derived from an EMBL/GenBank/DDBJ whole genome shotgun (WGS) entry which is preliminary data.</text>
</comment>
<dbReference type="Pfam" id="PF00134">
    <property type="entry name" value="Cyclin_N"/>
    <property type="match status" value="1"/>
</dbReference>
<dbReference type="InterPro" id="IPR006671">
    <property type="entry name" value="Cyclin_N"/>
</dbReference>
<dbReference type="InterPro" id="IPR039361">
    <property type="entry name" value="Cyclin"/>
</dbReference>
<evidence type="ECO:0000313" key="7">
    <source>
        <dbReference type="EMBL" id="KAK6125253.1"/>
    </source>
</evidence>
<dbReference type="InterPro" id="IPR004367">
    <property type="entry name" value="Cyclin_C-dom"/>
</dbReference>
<evidence type="ECO:0008006" key="9">
    <source>
        <dbReference type="Google" id="ProtNLM"/>
    </source>
</evidence>
<feature type="domain" description="Cyclin-like" evidence="5">
    <location>
        <begin position="176"/>
        <end position="264"/>
    </location>
</feature>
<evidence type="ECO:0000256" key="1">
    <source>
        <dbReference type="ARBA" id="ARBA00022618"/>
    </source>
</evidence>
<dbReference type="SMART" id="SM00385">
    <property type="entry name" value="CYCLIN"/>
    <property type="match status" value="2"/>
</dbReference>
<evidence type="ECO:0000256" key="3">
    <source>
        <dbReference type="ARBA" id="ARBA00023306"/>
    </source>
</evidence>
<feature type="domain" description="Cyclin-like" evidence="5">
    <location>
        <begin position="77"/>
        <end position="163"/>
    </location>
</feature>
<dbReference type="CDD" id="cd20543">
    <property type="entry name" value="CYCLIN_AtCycD-like_rpt1"/>
    <property type="match status" value="1"/>
</dbReference>
<protein>
    <recommendedName>
        <fullName evidence="9">B-like cyclin</fullName>
    </recommendedName>
</protein>
<dbReference type="InterPro" id="IPR036915">
    <property type="entry name" value="Cyclin-like_sf"/>
</dbReference>
<dbReference type="SUPFAM" id="SSF47954">
    <property type="entry name" value="Cyclin-like"/>
    <property type="match status" value="2"/>
</dbReference>
<name>A0ABR0USN0_REHGL</name>
<dbReference type="Proteomes" id="UP001318860">
    <property type="component" value="Unassembled WGS sequence"/>
</dbReference>
<keyword evidence="1" id="KW-0132">Cell division</keyword>
<evidence type="ECO:0000259" key="5">
    <source>
        <dbReference type="SMART" id="SM00385"/>
    </source>
</evidence>
<evidence type="ECO:0000256" key="2">
    <source>
        <dbReference type="ARBA" id="ARBA00023127"/>
    </source>
</evidence>
<evidence type="ECO:0000256" key="4">
    <source>
        <dbReference type="RuleBase" id="RU000383"/>
    </source>
</evidence>
<dbReference type="PANTHER" id="PTHR10177">
    <property type="entry name" value="CYCLINS"/>
    <property type="match status" value="1"/>
</dbReference>
<sequence length="325" mass="37525">MEYSENSCLLCKEDESSLNEQYHYKDENLGFCSVSEFDSEYIEMLIQKETIFRSNTKNFSVYSERSWLKWARREAIKWILDTRALFGLHLRTAYLSLIYFDRFLSRRSIDNGKLWAIRLLSVACLSLAAKMEECEAPALSEYHVDEYNFEGNVIQRMELLVLNTLEWKMGCVTPFAYLNYFTNKFCGEFRRNDLINRAVELILAVMGEVNVMEHRPSIIAAAAVLAACDYHLTEKLVEIKMNLVPSWGSLEKEHICYCYNLLQEIGTSKSNTSELIISHNLSSTHSSSIDVLDDSIITSTVGEKRKLTYTNGDQHCPQLKIPKSY</sequence>
<reference evidence="7 8" key="1">
    <citation type="journal article" date="2021" name="Comput. Struct. Biotechnol. J.">
        <title>De novo genome assembly of the potent medicinal plant Rehmannia glutinosa using nanopore technology.</title>
        <authorList>
            <person name="Ma L."/>
            <person name="Dong C."/>
            <person name="Song C."/>
            <person name="Wang X."/>
            <person name="Zheng X."/>
            <person name="Niu Y."/>
            <person name="Chen S."/>
            <person name="Feng W."/>
        </authorList>
    </citation>
    <scope>NUCLEOTIDE SEQUENCE [LARGE SCALE GENOMIC DNA]</scope>
    <source>
        <strain evidence="7">DH-2019</strain>
    </source>
</reference>
<dbReference type="InterPro" id="IPR013763">
    <property type="entry name" value="Cyclin-like_dom"/>
</dbReference>
<dbReference type="InterPro" id="IPR048258">
    <property type="entry name" value="Cyclins_cyclin-box"/>
</dbReference>
<keyword evidence="8" id="KW-1185">Reference proteome</keyword>
<dbReference type="PROSITE" id="PS00292">
    <property type="entry name" value="CYCLINS"/>
    <property type="match status" value="1"/>
</dbReference>
<evidence type="ECO:0000313" key="8">
    <source>
        <dbReference type="Proteomes" id="UP001318860"/>
    </source>
</evidence>
<gene>
    <name evidence="7" type="ORF">DH2020_040997</name>
</gene>
<comment type="similarity">
    <text evidence="4">Belongs to the cyclin family.</text>
</comment>
<dbReference type="CDD" id="cd20544">
    <property type="entry name" value="CYCLIN_AtCycD-like_rpt2"/>
    <property type="match status" value="1"/>
</dbReference>